<evidence type="ECO:0000313" key="5">
    <source>
        <dbReference type="Proteomes" id="UP000676428"/>
    </source>
</evidence>
<evidence type="ECO:0000259" key="3">
    <source>
        <dbReference type="PROSITE" id="PS50977"/>
    </source>
</evidence>
<evidence type="ECO:0000313" key="4">
    <source>
        <dbReference type="EMBL" id="QVK23986.1"/>
    </source>
</evidence>
<feature type="domain" description="HTH tetR-type" evidence="3">
    <location>
        <begin position="9"/>
        <end position="69"/>
    </location>
</feature>
<protein>
    <submittedName>
        <fullName evidence="4">TetR/AcrR family transcriptional regulator</fullName>
    </submittedName>
</protein>
<dbReference type="InterPro" id="IPR050624">
    <property type="entry name" value="HTH-type_Tx_Regulator"/>
</dbReference>
<name>A0ABX8DH69_9GAMM</name>
<dbReference type="SUPFAM" id="SSF46689">
    <property type="entry name" value="Homeodomain-like"/>
    <property type="match status" value="1"/>
</dbReference>
<keyword evidence="5" id="KW-1185">Reference proteome</keyword>
<dbReference type="EMBL" id="CP074572">
    <property type="protein sequence ID" value="QVK23986.1"/>
    <property type="molecule type" value="Genomic_DNA"/>
</dbReference>
<keyword evidence="1 2" id="KW-0238">DNA-binding</keyword>
<dbReference type="Proteomes" id="UP000676428">
    <property type="component" value="Chromosome"/>
</dbReference>
<dbReference type="PANTHER" id="PTHR43479:SF11">
    <property type="entry name" value="ACREF_ENVCD OPERON REPRESSOR-RELATED"/>
    <property type="match status" value="1"/>
</dbReference>
<dbReference type="PANTHER" id="PTHR43479">
    <property type="entry name" value="ACREF/ENVCD OPERON REPRESSOR-RELATED"/>
    <property type="match status" value="1"/>
</dbReference>
<dbReference type="Gene3D" id="1.10.357.10">
    <property type="entry name" value="Tetracycline Repressor, domain 2"/>
    <property type="match status" value="1"/>
</dbReference>
<organism evidence="4 5">
    <name type="scientific">Shewanella dokdonensis</name>
    <dbReference type="NCBI Taxonomy" id="712036"/>
    <lineage>
        <taxon>Bacteria</taxon>
        <taxon>Pseudomonadati</taxon>
        <taxon>Pseudomonadota</taxon>
        <taxon>Gammaproteobacteria</taxon>
        <taxon>Alteromonadales</taxon>
        <taxon>Shewanellaceae</taxon>
        <taxon>Shewanella</taxon>
    </lineage>
</organism>
<feature type="DNA-binding region" description="H-T-H motif" evidence="2">
    <location>
        <begin position="32"/>
        <end position="51"/>
    </location>
</feature>
<dbReference type="InterPro" id="IPR009057">
    <property type="entry name" value="Homeodomain-like_sf"/>
</dbReference>
<evidence type="ECO:0000256" key="2">
    <source>
        <dbReference type="PROSITE-ProRule" id="PRU00335"/>
    </source>
</evidence>
<evidence type="ECO:0000256" key="1">
    <source>
        <dbReference type="ARBA" id="ARBA00023125"/>
    </source>
</evidence>
<sequence>MPVCDVRVERTRARLAEAVLALAAERDINSVSVAELTRCAGVNRGTFYDHAQSPAALLTHVLASELDEVRRIGMDRLRQDGLLLRHLTRSTLQGIFQHVLKHEQIYAGPSHSTSVYALRIVLAEHIEQSTRLILSGGFAIPPMMDPHTLPLFASYLAHGVAGAVEAWLRIPAPRDEEMLLAVIEAMYPAWLAPEHAPAPSLDNA</sequence>
<dbReference type="PROSITE" id="PS50977">
    <property type="entry name" value="HTH_TETR_2"/>
    <property type="match status" value="1"/>
</dbReference>
<dbReference type="InterPro" id="IPR001647">
    <property type="entry name" value="HTH_TetR"/>
</dbReference>
<accession>A0ABX8DH69</accession>
<reference evidence="4 5" key="1">
    <citation type="journal article" date="2012" name="Int. J. Syst. Evol. Microbiol.">
        <title>Shewanella dokdonensis sp. nov., isolated from seawater.</title>
        <authorList>
            <person name="Sung H.R."/>
            <person name="Yoon J.H."/>
            <person name="Ghim S.Y."/>
        </authorList>
    </citation>
    <scope>NUCLEOTIDE SEQUENCE [LARGE SCALE GENOMIC DNA]</scope>
    <source>
        <strain evidence="4 5">DSM 23626</strain>
    </source>
</reference>
<dbReference type="Pfam" id="PF00440">
    <property type="entry name" value="TetR_N"/>
    <property type="match status" value="1"/>
</dbReference>
<dbReference type="RefSeq" id="WP_213682600.1">
    <property type="nucleotide sequence ID" value="NZ_CP074572.1"/>
</dbReference>
<proteinExistence type="predicted"/>
<gene>
    <name evidence="4" type="ORF">KHX94_04935</name>
</gene>